<dbReference type="HOGENOM" id="CLU_048952_0_0_1"/>
<dbReference type="Proteomes" id="UP000015104">
    <property type="component" value="Unassembled WGS sequence"/>
</dbReference>
<gene>
    <name evidence="1" type="primary">107360278</name>
</gene>
<evidence type="ECO:0000313" key="1">
    <source>
        <dbReference type="EnsemblMetazoa" id="tetur05g06470.1"/>
    </source>
</evidence>
<dbReference type="EMBL" id="CAEY01001588">
    <property type="status" value="NOT_ANNOTATED_CDS"/>
    <property type="molecule type" value="Genomic_DNA"/>
</dbReference>
<organism evidence="1 2">
    <name type="scientific">Tetranychus urticae</name>
    <name type="common">Two-spotted spider mite</name>
    <dbReference type="NCBI Taxonomy" id="32264"/>
    <lineage>
        <taxon>Eukaryota</taxon>
        <taxon>Metazoa</taxon>
        <taxon>Ecdysozoa</taxon>
        <taxon>Arthropoda</taxon>
        <taxon>Chelicerata</taxon>
        <taxon>Arachnida</taxon>
        <taxon>Acari</taxon>
        <taxon>Acariformes</taxon>
        <taxon>Trombidiformes</taxon>
        <taxon>Prostigmata</taxon>
        <taxon>Eleutherengona</taxon>
        <taxon>Raphignathae</taxon>
        <taxon>Tetranychoidea</taxon>
        <taxon>Tetranychidae</taxon>
        <taxon>Tetranychus</taxon>
    </lineage>
</organism>
<dbReference type="EnsemblMetazoa" id="tetur05g06470.1">
    <property type="protein sequence ID" value="tetur05g06470.1"/>
    <property type="gene ID" value="tetur05g06470"/>
</dbReference>
<accession>T1K5J4</accession>
<reference evidence="2" key="1">
    <citation type="submission" date="2011-08" db="EMBL/GenBank/DDBJ databases">
        <authorList>
            <person name="Rombauts S."/>
        </authorList>
    </citation>
    <scope>NUCLEOTIDE SEQUENCE</scope>
    <source>
        <strain evidence="2">London</strain>
    </source>
</reference>
<dbReference type="PROSITE" id="PS01102">
    <property type="entry name" value="ZF_DKSA_1"/>
    <property type="match status" value="1"/>
</dbReference>
<sequence length="486" mass="55483">MDTVGRLKRPITEASDPLKMLICKNCRQDEVVLNLRTCGCILCESCHDDSPDKCISCRSNVDPKMKLSFSKNLKCKFYDIHKCFNSAEYRCKCIQSFLCGLCLHSTHKKKVRGSCDPEILRPNVTSANETCEMCNEFIAEFKMVSEPFTKICFNCRVNKNIACVPYEKKCNTDSEWNQFYKDFGESSQMTSDKIKKVKKVLEASGLVREQEIKKCKDAISAMQKCLDEFTEKYDRHILTVKQKLDSFNKILNILKPDGKFKTIVDQLKNEKLILHGEEGKDQIDNFLEYYRQKNNYNPSAEQIKTFVIQNNSSRTHILKFPLPSSPNAGVPGKSNVSVQEIIDNGVKPFFIAVEVQNSVSKRKKILQDIERHKDKWVRKKKIAAYDIVIIFDADAKGPHKYKRAKILKKEASTSKVSLLDFGGFEVTVENSSIGEIQEISIDGHKTSFLATLTEIVDVKCGIERESWISNIPADNSRKATHIHLID</sequence>
<dbReference type="KEGG" id="tut:107360278"/>
<protein>
    <submittedName>
        <fullName evidence="1">Uncharacterized protein</fullName>
    </submittedName>
</protein>
<dbReference type="AlphaFoldDB" id="T1K5J4"/>
<name>T1K5J4_TETUR</name>
<dbReference type="InterPro" id="IPR020458">
    <property type="entry name" value="Znf_DskA_TraR_CS"/>
</dbReference>
<proteinExistence type="predicted"/>
<evidence type="ECO:0000313" key="2">
    <source>
        <dbReference type="Proteomes" id="UP000015104"/>
    </source>
</evidence>
<reference evidence="1" key="2">
    <citation type="submission" date="2015-06" db="UniProtKB">
        <authorList>
            <consortium name="EnsemblMetazoa"/>
        </authorList>
    </citation>
    <scope>IDENTIFICATION</scope>
</reference>
<keyword evidence="2" id="KW-1185">Reference proteome</keyword>